<keyword evidence="8" id="KW-0511">Multifunctional enzyme</keyword>
<feature type="domain" description="Carrier" evidence="9">
    <location>
        <begin position="592"/>
        <end position="666"/>
    </location>
</feature>
<dbReference type="CDD" id="cd19531">
    <property type="entry name" value="LCL_NRPS-like"/>
    <property type="match status" value="1"/>
</dbReference>
<dbReference type="GO" id="GO:0017000">
    <property type="term" value="P:antibiotic biosynthetic process"/>
    <property type="evidence" value="ECO:0007669"/>
    <property type="project" value="UniProtKB-KW"/>
</dbReference>
<dbReference type="InterPro" id="IPR023213">
    <property type="entry name" value="CAT-like_dom_sf"/>
</dbReference>
<protein>
    <submittedName>
        <fullName evidence="10">Amino acid adenylation domain-containing protein</fullName>
    </submittedName>
</protein>
<keyword evidence="11" id="KW-1185">Reference proteome</keyword>
<keyword evidence="5" id="KW-0436">Ligase</keyword>
<dbReference type="Pfam" id="PF00668">
    <property type="entry name" value="Condensation"/>
    <property type="match status" value="1"/>
</dbReference>
<dbReference type="PROSITE" id="PS00455">
    <property type="entry name" value="AMP_BINDING"/>
    <property type="match status" value="2"/>
</dbReference>
<dbReference type="FunFam" id="2.30.38.10:FF:000001">
    <property type="entry name" value="Non-ribosomal peptide synthetase PvdI"/>
    <property type="match status" value="1"/>
</dbReference>
<evidence type="ECO:0000256" key="7">
    <source>
        <dbReference type="ARBA" id="ARBA00023194"/>
    </source>
</evidence>
<dbReference type="InterPro" id="IPR000873">
    <property type="entry name" value="AMP-dep_synth/lig_dom"/>
</dbReference>
<keyword evidence="4" id="KW-0597">Phosphoprotein</keyword>
<dbReference type="InterPro" id="IPR001242">
    <property type="entry name" value="Condensation_dom"/>
</dbReference>
<dbReference type="GO" id="GO:0008610">
    <property type="term" value="P:lipid biosynthetic process"/>
    <property type="evidence" value="ECO:0007669"/>
    <property type="project" value="UniProtKB-ARBA"/>
</dbReference>
<dbReference type="InterPro" id="IPR025110">
    <property type="entry name" value="AMP-bd_C"/>
</dbReference>
<evidence type="ECO:0000256" key="2">
    <source>
        <dbReference type="ARBA" id="ARBA00006432"/>
    </source>
</evidence>
<dbReference type="Gene3D" id="1.10.1200.10">
    <property type="entry name" value="ACP-like"/>
    <property type="match status" value="1"/>
</dbReference>
<dbReference type="KEGG" id="cchl:FPL14_25630"/>
<keyword evidence="6" id="KW-0677">Repeat</keyword>
<dbReference type="Pfam" id="PF00501">
    <property type="entry name" value="AMP-binding"/>
    <property type="match status" value="2"/>
</dbReference>
<dbReference type="InterPro" id="IPR020845">
    <property type="entry name" value="AMP-binding_CS"/>
</dbReference>
<dbReference type="InterPro" id="IPR010071">
    <property type="entry name" value="AA_adenyl_dom"/>
</dbReference>
<dbReference type="FunFam" id="3.40.50.12780:FF:000012">
    <property type="entry name" value="Non-ribosomal peptide synthetase"/>
    <property type="match status" value="1"/>
</dbReference>
<dbReference type="FunFam" id="3.40.50.980:FF:000002">
    <property type="entry name" value="Enterobactin synthetase component F"/>
    <property type="match status" value="1"/>
</dbReference>
<dbReference type="CDD" id="cd05930">
    <property type="entry name" value="A_NRPS"/>
    <property type="match status" value="1"/>
</dbReference>
<dbReference type="InterPro" id="IPR042099">
    <property type="entry name" value="ANL_N_sf"/>
</dbReference>
<comment type="similarity">
    <text evidence="2">Belongs to the ATP-dependent AMP-binding enzyme family.</text>
</comment>
<dbReference type="Gene3D" id="3.30.300.30">
    <property type="match status" value="2"/>
</dbReference>
<organism evidence="10 11">
    <name type="scientific">Cohnella cholangitidis</name>
    <dbReference type="NCBI Taxonomy" id="2598458"/>
    <lineage>
        <taxon>Bacteria</taxon>
        <taxon>Bacillati</taxon>
        <taxon>Bacillota</taxon>
        <taxon>Bacilli</taxon>
        <taxon>Bacillales</taxon>
        <taxon>Paenibacillaceae</taxon>
        <taxon>Cohnella</taxon>
    </lineage>
</organism>
<dbReference type="Gene3D" id="2.30.38.10">
    <property type="entry name" value="Luciferase, Domain 3"/>
    <property type="match status" value="1"/>
</dbReference>
<name>A0A7G5C4N2_9BACL</name>
<dbReference type="GO" id="GO:0044550">
    <property type="term" value="P:secondary metabolite biosynthetic process"/>
    <property type="evidence" value="ECO:0007669"/>
    <property type="project" value="UniProtKB-ARBA"/>
</dbReference>
<reference evidence="10 11" key="1">
    <citation type="submission" date="2019-07" db="EMBL/GenBank/DDBJ databases">
        <authorList>
            <person name="Kim J.K."/>
            <person name="Cheong H.-M."/>
            <person name="Choi Y."/>
            <person name="Hwang K.J."/>
            <person name="Lee S."/>
            <person name="Choi C."/>
        </authorList>
    </citation>
    <scope>NUCLEOTIDE SEQUENCE [LARGE SCALE GENOMIC DNA]</scope>
    <source>
        <strain evidence="10 11">KS 22</strain>
    </source>
</reference>
<dbReference type="NCBIfam" id="TIGR01733">
    <property type="entry name" value="AA-adenyl-dom"/>
    <property type="match status" value="1"/>
</dbReference>
<dbReference type="InterPro" id="IPR036736">
    <property type="entry name" value="ACP-like_sf"/>
</dbReference>
<dbReference type="Gene3D" id="3.40.50.12780">
    <property type="entry name" value="N-terminal domain of ligase-like"/>
    <property type="match status" value="1"/>
</dbReference>
<dbReference type="Gene3D" id="3.40.50.980">
    <property type="match status" value="2"/>
</dbReference>
<dbReference type="GO" id="GO:0031177">
    <property type="term" value="F:phosphopantetheine binding"/>
    <property type="evidence" value="ECO:0007669"/>
    <property type="project" value="TreeGrafter"/>
</dbReference>
<dbReference type="GO" id="GO:0016874">
    <property type="term" value="F:ligase activity"/>
    <property type="evidence" value="ECO:0007669"/>
    <property type="project" value="UniProtKB-KW"/>
</dbReference>
<dbReference type="Gene3D" id="3.30.559.30">
    <property type="entry name" value="Nonribosomal peptide synthetase, condensation domain"/>
    <property type="match status" value="1"/>
</dbReference>
<dbReference type="PANTHER" id="PTHR45527">
    <property type="entry name" value="NONRIBOSOMAL PEPTIDE SYNTHETASE"/>
    <property type="match status" value="1"/>
</dbReference>
<accession>A0A7G5C4N2</accession>
<evidence type="ECO:0000313" key="10">
    <source>
        <dbReference type="EMBL" id="QMV44166.1"/>
    </source>
</evidence>
<dbReference type="Gene3D" id="3.30.559.10">
    <property type="entry name" value="Chloramphenicol acetyltransferase-like domain"/>
    <property type="match status" value="1"/>
</dbReference>
<dbReference type="SUPFAM" id="SSF56801">
    <property type="entry name" value="Acetyl-CoA synthetase-like"/>
    <property type="match status" value="2"/>
</dbReference>
<dbReference type="PANTHER" id="PTHR45527:SF1">
    <property type="entry name" value="FATTY ACID SYNTHASE"/>
    <property type="match status" value="1"/>
</dbReference>
<proteinExistence type="inferred from homology"/>
<dbReference type="GO" id="GO:0005737">
    <property type="term" value="C:cytoplasm"/>
    <property type="evidence" value="ECO:0007669"/>
    <property type="project" value="TreeGrafter"/>
</dbReference>
<evidence type="ECO:0000259" key="9">
    <source>
        <dbReference type="PROSITE" id="PS50075"/>
    </source>
</evidence>
<dbReference type="InterPro" id="IPR009081">
    <property type="entry name" value="PP-bd_ACP"/>
</dbReference>
<evidence type="ECO:0000256" key="4">
    <source>
        <dbReference type="ARBA" id="ARBA00022553"/>
    </source>
</evidence>
<dbReference type="FunFam" id="3.30.300.30:FF:000010">
    <property type="entry name" value="Enterobactin synthetase component F"/>
    <property type="match status" value="1"/>
</dbReference>
<dbReference type="SUPFAM" id="SSF52777">
    <property type="entry name" value="CoA-dependent acyltransferases"/>
    <property type="match status" value="2"/>
</dbReference>
<evidence type="ECO:0000256" key="8">
    <source>
        <dbReference type="ARBA" id="ARBA00023268"/>
    </source>
</evidence>
<dbReference type="GO" id="GO:0043041">
    <property type="term" value="P:amino acid activation for nonribosomal peptide biosynthetic process"/>
    <property type="evidence" value="ECO:0007669"/>
    <property type="project" value="TreeGrafter"/>
</dbReference>
<dbReference type="FunFam" id="3.40.50.980:FF:000001">
    <property type="entry name" value="Non-ribosomal peptide synthetase"/>
    <property type="match status" value="1"/>
</dbReference>
<keyword evidence="7" id="KW-0045">Antibiotic biosynthesis</keyword>
<keyword evidence="3" id="KW-0596">Phosphopantetheine</keyword>
<dbReference type="Pfam" id="PF13193">
    <property type="entry name" value="AMP-binding_C"/>
    <property type="match status" value="1"/>
</dbReference>
<evidence type="ECO:0000256" key="6">
    <source>
        <dbReference type="ARBA" id="ARBA00022737"/>
    </source>
</evidence>
<sequence length="1633" mass="185479">MCKRLNKGMRSRRNRVTKRYHNLNEAFESASRTDKGIVFVEKNKDRRVPYHQLYEQANSILYQLQQKGMRAGDLLLFQIEEPHPFLVFFWACLQGGIIPVPITVGTTAEHRSKVTRIWELSGRPYLIASPELRKSFEEQNEQGELGRPAAEFTELLWDTDSFGHDYSNKAAVYSAEADDIAFIQYSSGSTGDPKGVILTHRNLLTNIDAILTCSNAVPSDRSLSWMPLTHDMGLIGFHLAPLAGSMDQWIMQPRLFLMRPHLWLSKADEYRVTQISSPNFGYKHVLNHLKPEEDYKWDLSSIKFIFNGAEPISVQLANEFLTRMERYGLPRNAMFPVYGMAEASLAVTFPPIEEELQAVHIERKSIGVGAEVAYGQADGATSVAFVDVGYPVSDCEVRICDDTDAPLADHYIGNIQIKGNNVTRGYYRNEEATKRLISNDGWLQTGDIGFMREGRLVITGRKKDIIFVNGRNYFPHDLEQSAEEVEGVELGKIAICGVASDELGTDEIVVFLQYRGKDEAFASIAWELRRHLSRSTGVTAACVIPIKQIPKTTSGKPQRYKLAEQYTRGDFQEGIEKYRGMMNSRMDSSYEGPHNEVERKLSSLWSSVMGNAAGITDSFHDHGGDSLKAAMLIAHIHKHFQVEIPVKHFYENATIRSIAHYIRHSDATPYVSIESAEAAAHDPVSPAQRRMYLQEQFIGTGTAYNMPFALKLEGAVDADRLERCLRQIVSRNEALRTSFAMIEGNVRQIIHPSADVPLERLTTDDRNLTELLRRLIRPFDLHNLPLVRSTLISVHYRVPYHILLLDIHHICSDGISVNLLLNELFQLYQGIELPRPSLQYRDYAVWLDNAPRHEEKRRLAEYWSERLHSDLPTLDLPTDLKRPERRTFDGDTIRLPIPEPLSIRVLNRIQEEKVSAYAFLMSVYSLLLHKYARQDDLIVGALAAGRNHADLMSVMGAFIDYIPVRFRIDSDSSWSDYIRNTHQAIVEDFEHQQMPFEDIVSLTNYTTSRSRNPLFDTMVILHNQLDVATTVALREMSVTNYPLPGGTAKLDIKLDIFMHGLSEWEFVWEYNTNLFHRTTIERFAAHFVRLLEQVIERPNTKLIDLMLLTPEEQQRQSMECNPAAVPFSEHRLVHQWVEEQAEERADKIAVAFDRTELSYGQLNARANQLARLLRERGVKPDNIVPISVDRSPAMIVGILAILKAGGAYLPIAPETPAERIRYVLEDSGAKWLLVKDDRFDAIPFDGELIRLDDENIYAGDSANLATVTEPYHLAYVIYTSGSTGNPKGVMIEHRSVINRLEWMQKAYPLNERDVILQKTAFTFDVSVWELFWWAQSGSSVHFLVPGGEKDPETIVKAIERNGVTTMHFVPSMLHLFLSYIEDNPGRIEALQSLRYVFASGEALPLRHVERFNVLLHERYGTKLINLYGPTEATVDVSYFDCSAGEALSSVPIGKPIDNTQLYVVDSRNRLLPHGIPGELCIGGVGLARGYLNRQELTAEKFVPNPLQQGARMYRTGDLAKLRSDGNIEYLGRLDHQVKVRGYRMELGEIEHHLLQHDAIQEAVVIAKTEEDGNTELYAYLVGLQQLNAADIRSFLHKRLPEYMVPAHFARIDRMPLSSSGKADRKALAGDKRK</sequence>
<evidence type="ECO:0000256" key="3">
    <source>
        <dbReference type="ARBA" id="ARBA00022450"/>
    </source>
</evidence>
<dbReference type="EMBL" id="CP041969">
    <property type="protein sequence ID" value="QMV44166.1"/>
    <property type="molecule type" value="Genomic_DNA"/>
</dbReference>
<comment type="cofactor">
    <cofactor evidence="1">
        <name>pantetheine 4'-phosphate</name>
        <dbReference type="ChEBI" id="CHEBI:47942"/>
    </cofactor>
</comment>
<evidence type="ECO:0000313" key="11">
    <source>
        <dbReference type="Proteomes" id="UP000515679"/>
    </source>
</evidence>
<dbReference type="InterPro" id="IPR045851">
    <property type="entry name" value="AMP-bd_C_sf"/>
</dbReference>
<dbReference type="PROSITE" id="PS50075">
    <property type="entry name" value="CARRIER"/>
    <property type="match status" value="1"/>
</dbReference>
<dbReference type="Proteomes" id="UP000515679">
    <property type="component" value="Chromosome"/>
</dbReference>
<evidence type="ECO:0000256" key="1">
    <source>
        <dbReference type="ARBA" id="ARBA00001957"/>
    </source>
</evidence>
<dbReference type="Pfam" id="PF00550">
    <property type="entry name" value="PP-binding"/>
    <property type="match status" value="1"/>
</dbReference>
<evidence type="ECO:0000256" key="5">
    <source>
        <dbReference type="ARBA" id="ARBA00022598"/>
    </source>
</evidence>
<dbReference type="SUPFAM" id="SSF47336">
    <property type="entry name" value="ACP-like"/>
    <property type="match status" value="1"/>
</dbReference>
<gene>
    <name evidence="10" type="ORF">FPL14_25630</name>
</gene>